<gene>
    <name evidence="1" type="ORF">GCM10023153_22900</name>
</gene>
<comment type="caution">
    <text evidence="1">The sequence shown here is derived from an EMBL/GenBank/DDBJ whole genome shotgun (WGS) entry which is preliminary data.</text>
</comment>
<protein>
    <submittedName>
        <fullName evidence="1">Uncharacterized protein</fullName>
    </submittedName>
</protein>
<accession>A0ABP8JYY8</accession>
<dbReference type="EMBL" id="BAABFX010000032">
    <property type="protein sequence ID" value="GAA4398263.1"/>
    <property type="molecule type" value="Genomic_DNA"/>
</dbReference>
<dbReference type="Proteomes" id="UP001500390">
    <property type="component" value="Unassembled WGS sequence"/>
</dbReference>
<sequence length="64" mass="6881">MRHRENIANVEGGFPPPRLVLADRDVVDGVPVVRLGPFDGGDATMSSGKSRVGYLHARGLTRLP</sequence>
<evidence type="ECO:0000313" key="1">
    <source>
        <dbReference type="EMBL" id="GAA4398263.1"/>
    </source>
</evidence>
<organism evidence="1 2">
    <name type="scientific">Ornithinibacter aureus</name>
    <dbReference type="NCBI Taxonomy" id="622664"/>
    <lineage>
        <taxon>Bacteria</taxon>
        <taxon>Bacillati</taxon>
        <taxon>Actinomycetota</taxon>
        <taxon>Actinomycetes</taxon>
        <taxon>Micrococcales</taxon>
        <taxon>Intrasporangiaceae</taxon>
        <taxon>Ornithinibacter</taxon>
    </lineage>
</organism>
<keyword evidence="2" id="KW-1185">Reference proteome</keyword>
<evidence type="ECO:0000313" key="2">
    <source>
        <dbReference type="Proteomes" id="UP001500390"/>
    </source>
</evidence>
<proteinExistence type="predicted"/>
<name>A0ABP8JYY8_9MICO</name>
<reference evidence="2" key="1">
    <citation type="journal article" date="2019" name="Int. J. Syst. Evol. Microbiol.">
        <title>The Global Catalogue of Microorganisms (GCM) 10K type strain sequencing project: providing services to taxonomists for standard genome sequencing and annotation.</title>
        <authorList>
            <consortium name="The Broad Institute Genomics Platform"/>
            <consortium name="The Broad Institute Genome Sequencing Center for Infectious Disease"/>
            <person name="Wu L."/>
            <person name="Ma J."/>
        </authorList>
    </citation>
    <scope>NUCLEOTIDE SEQUENCE [LARGE SCALE GENOMIC DNA]</scope>
    <source>
        <strain evidence="2">JCM 17738</strain>
    </source>
</reference>